<evidence type="ECO:0000313" key="8">
    <source>
        <dbReference type="Proteomes" id="UP000704712"/>
    </source>
</evidence>
<feature type="transmembrane region" description="Helical" evidence="6">
    <location>
        <begin position="182"/>
        <end position="201"/>
    </location>
</feature>
<comment type="caution">
    <text evidence="7">The sequence shown here is derived from an EMBL/GenBank/DDBJ whole genome shotgun (WGS) entry which is preliminary data.</text>
</comment>
<organism evidence="7 8">
    <name type="scientific">Phytophthora infestans</name>
    <name type="common">Potato late blight agent</name>
    <name type="synonym">Botrytis infestans</name>
    <dbReference type="NCBI Taxonomy" id="4787"/>
    <lineage>
        <taxon>Eukaryota</taxon>
        <taxon>Sar</taxon>
        <taxon>Stramenopiles</taxon>
        <taxon>Oomycota</taxon>
        <taxon>Peronosporomycetes</taxon>
        <taxon>Peronosporales</taxon>
        <taxon>Peronosporaceae</taxon>
        <taxon>Phytophthora</taxon>
    </lineage>
</organism>
<feature type="transmembrane region" description="Helical" evidence="6">
    <location>
        <begin position="141"/>
        <end position="162"/>
    </location>
</feature>
<protein>
    <submittedName>
        <fullName evidence="7">POT family</fullName>
    </submittedName>
</protein>
<dbReference type="GO" id="GO:0016020">
    <property type="term" value="C:membrane"/>
    <property type="evidence" value="ECO:0007669"/>
    <property type="project" value="UniProtKB-SubCell"/>
</dbReference>
<evidence type="ECO:0000256" key="1">
    <source>
        <dbReference type="ARBA" id="ARBA00004141"/>
    </source>
</evidence>
<sequence>MSKLQSPISTPQLTSSVTGYVSTNLWDERSARYASNVLRHVCLFLLILTACEEVTSWAISQSLKNFLQKLGWSNTGSTSMKLTYDSFGQFMCIVAGYIADERLGKFKTLLSAATLDSFGVLFLVTAALPVVLQNHLVVSKIIFNIGLFFGVAVSQICLRSLVISYGGDQFSPAAPPSEKAMFFSIQYWTANIGSFIGYAVFPSVSIHGIGAIPASYGYVTVYLVALMLLEIFVVALIMLVIFVVLLWSTRKRYVNVPPTKQSVALVIKIVFNQAHKSFHAKMVVLGTVLYITASLLNILASILADQGEVGHNVSYACGVMIVSATILWIYFGKSSEFIESAKDSAGGQFDSELVDGVKQVIRILPFNAFNVFWWVCMNQRGNNQSIVQQTDTRLGSGPFSSQMPGRTVQMFNPIGVLFFVPLTEKIVYPLYENCCAMCWTGCYEIIRRGTSPLTYADSNGVTQFMINEDGNQVMNDIPWWTAVPHYLLVALAAVMITIPSYDVNYSEVPQSMRSTSIALGFFVNSMGSTLLSVIVLLFGKYIPADLNNGHIEYMFFTLAAIMAVNIFFYVIVMNNMRLGMIPRVENTVYEGMIAFIQESYPDWIEAYAENKKSDVSCRRALERLLQ</sequence>
<reference evidence="7" key="1">
    <citation type="submission" date="2020-03" db="EMBL/GenBank/DDBJ databases">
        <title>Hybrid Assembly of Korean Phytophthora infestans isolates.</title>
        <authorList>
            <person name="Prokchorchik M."/>
            <person name="Lee Y."/>
            <person name="Seo J."/>
            <person name="Cho J.-H."/>
            <person name="Park Y.-E."/>
            <person name="Jang D.-C."/>
            <person name="Im J.-S."/>
            <person name="Choi J.-G."/>
            <person name="Park H.-J."/>
            <person name="Lee G.-B."/>
            <person name="Lee Y.-G."/>
            <person name="Hong S.-Y."/>
            <person name="Cho K."/>
            <person name="Sohn K.H."/>
        </authorList>
    </citation>
    <scope>NUCLEOTIDE SEQUENCE</scope>
    <source>
        <strain evidence="7">KR_2_A2</strain>
    </source>
</reference>
<comment type="similarity">
    <text evidence="2">Belongs to the major facilitator superfamily. Proton-dependent oligopeptide transporter (POT/PTR) (TC 2.A.17) family.</text>
</comment>
<keyword evidence="3 6" id="KW-0812">Transmembrane</keyword>
<feature type="transmembrane region" description="Helical" evidence="6">
    <location>
        <begin position="309"/>
        <end position="331"/>
    </location>
</feature>
<evidence type="ECO:0000256" key="5">
    <source>
        <dbReference type="ARBA" id="ARBA00023136"/>
    </source>
</evidence>
<evidence type="ECO:0000256" key="4">
    <source>
        <dbReference type="ARBA" id="ARBA00022989"/>
    </source>
</evidence>
<feature type="transmembrane region" description="Helical" evidence="6">
    <location>
        <begin position="551"/>
        <end position="572"/>
    </location>
</feature>
<evidence type="ECO:0000313" key="7">
    <source>
        <dbReference type="EMBL" id="KAF4134724.1"/>
    </source>
</evidence>
<evidence type="ECO:0000256" key="2">
    <source>
        <dbReference type="ARBA" id="ARBA00005982"/>
    </source>
</evidence>
<dbReference type="GO" id="GO:0022857">
    <property type="term" value="F:transmembrane transporter activity"/>
    <property type="evidence" value="ECO:0007669"/>
    <property type="project" value="InterPro"/>
</dbReference>
<dbReference type="Proteomes" id="UP000704712">
    <property type="component" value="Unassembled WGS sequence"/>
</dbReference>
<proteinExistence type="inferred from homology"/>
<evidence type="ECO:0000256" key="3">
    <source>
        <dbReference type="ARBA" id="ARBA00022692"/>
    </source>
</evidence>
<comment type="subcellular location">
    <subcellularLocation>
        <location evidence="1">Membrane</location>
        <topology evidence="1">Multi-pass membrane protein</topology>
    </subcellularLocation>
</comment>
<name>A0A8S9U768_PHYIN</name>
<feature type="transmembrane region" description="Helical" evidence="6">
    <location>
        <begin position="518"/>
        <end position="539"/>
    </location>
</feature>
<dbReference type="InterPro" id="IPR036259">
    <property type="entry name" value="MFS_trans_sf"/>
</dbReference>
<dbReference type="InterPro" id="IPR000109">
    <property type="entry name" value="POT_fam"/>
</dbReference>
<gene>
    <name evidence="7" type="ORF">GN958_ATG15980</name>
</gene>
<feature type="transmembrane region" description="Helical" evidence="6">
    <location>
        <begin position="110"/>
        <end position="129"/>
    </location>
</feature>
<dbReference type="SUPFAM" id="SSF103473">
    <property type="entry name" value="MFS general substrate transporter"/>
    <property type="match status" value="1"/>
</dbReference>
<keyword evidence="5 6" id="KW-0472">Membrane</keyword>
<dbReference type="Pfam" id="PF00854">
    <property type="entry name" value="PTR2"/>
    <property type="match status" value="1"/>
</dbReference>
<feature type="transmembrane region" description="Helical" evidence="6">
    <location>
        <begin position="477"/>
        <end position="498"/>
    </location>
</feature>
<feature type="transmembrane region" description="Helical" evidence="6">
    <location>
        <begin position="221"/>
        <end position="247"/>
    </location>
</feature>
<dbReference type="EMBL" id="JAACNO010002256">
    <property type="protein sequence ID" value="KAF4134724.1"/>
    <property type="molecule type" value="Genomic_DNA"/>
</dbReference>
<dbReference type="AlphaFoldDB" id="A0A8S9U768"/>
<dbReference type="PANTHER" id="PTHR11654">
    <property type="entry name" value="OLIGOPEPTIDE TRANSPORTER-RELATED"/>
    <property type="match status" value="1"/>
</dbReference>
<dbReference type="Gene3D" id="1.20.1250.20">
    <property type="entry name" value="MFS general substrate transporter like domains"/>
    <property type="match status" value="1"/>
</dbReference>
<keyword evidence="4 6" id="KW-1133">Transmembrane helix</keyword>
<feature type="transmembrane region" description="Helical" evidence="6">
    <location>
        <begin position="282"/>
        <end position="303"/>
    </location>
</feature>
<evidence type="ECO:0000256" key="6">
    <source>
        <dbReference type="SAM" id="Phobius"/>
    </source>
</evidence>
<accession>A0A8S9U768</accession>